<proteinExistence type="predicted"/>
<dbReference type="Proteomes" id="UP001190700">
    <property type="component" value="Unassembled WGS sequence"/>
</dbReference>
<accession>A0AAE0H3Q6</accession>
<gene>
    <name evidence="1" type="ORF">CYMTET_3411</name>
</gene>
<evidence type="ECO:0000313" key="2">
    <source>
        <dbReference type="Proteomes" id="UP001190700"/>
    </source>
</evidence>
<organism evidence="1 2">
    <name type="scientific">Cymbomonas tetramitiformis</name>
    <dbReference type="NCBI Taxonomy" id="36881"/>
    <lineage>
        <taxon>Eukaryota</taxon>
        <taxon>Viridiplantae</taxon>
        <taxon>Chlorophyta</taxon>
        <taxon>Pyramimonadophyceae</taxon>
        <taxon>Pyramimonadales</taxon>
        <taxon>Pyramimonadaceae</taxon>
        <taxon>Cymbomonas</taxon>
    </lineage>
</organism>
<name>A0AAE0H3Q6_9CHLO</name>
<comment type="caution">
    <text evidence="1">The sequence shown here is derived from an EMBL/GenBank/DDBJ whole genome shotgun (WGS) entry which is preliminary data.</text>
</comment>
<dbReference type="AlphaFoldDB" id="A0AAE0H3Q6"/>
<keyword evidence="2" id="KW-1185">Reference proteome</keyword>
<dbReference type="EMBL" id="LGRX02000220">
    <property type="protein sequence ID" value="KAK3289140.1"/>
    <property type="molecule type" value="Genomic_DNA"/>
</dbReference>
<evidence type="ECO:0000313" key="1">
    <source>
        <dbReference type="EMBL" id="KAK3289140.1"/>
    </source>
</evidence>
<sequence length="131" mass="13474">MVAGSDEERAAEKFEAVEPAVAGKYTAEVTATLPLVIVLTLTSVDSTAACDAICKTKEAQKLSENVLLSNDDMSKAENATIDVTYSTVTVPGGGDGGGGMERGAGVVKAGVVKAEVVGREAAELRARQQCR</sequence>
<reference evidence="1 2" key="1">
    <citation type="journal article" date="2015" name="Genome Biol. Evol.">
        <title>Comparative Genomics of a Bacterivorous Green Alga Reveals Evolutionary Causalities and Consequences of Phago-Mixotrophic Mode of Nutrition.</title>
        <authorList>
            <person name="Burns J.A."/>
            <person name="Paasch A."/>
            <person name="Narechania A."/>
            <person name="Kim E."/>
        </authorList>
    </citation>
    <scope>NUCLEOTIDE SEQUENCE [LARGE SCALE GENOMIC DNA]</scope>
    <source>
        <strain evidence="1 2">PLY_AMNH</strain>
    </source>
</reference>
<protein>
    <submittedName>
        <fullName evidence="1">Uncharacterized protein</fullName>
    </submittedName>
</protein>